<dbReference type="EMBL" id="FZQA01000009">
    <property type="protein sequence ID" value="SNT75719.1"/>
    <property type="molecule type" value="Genomic_DNA"/>
</dbReference>
<dbReference type="Proteomes" id="UP000198346">
    <property type="component" value="Unassembled WGS sequence"/>
</dbReference>
<dbReference type="InterPro" id="IPR007948">
    <property type="entry name" value="DUF736"/>
</dbReference>
<evidence type="ECO:0000313" key="2">
    <source>
        <dbReference type="Proteomes" id="UP000198346"/>
    </source>
</evidence>
<gene>
    <name evidence="1" type="ORF">SAMN06297382_2868</name>
</gene>
<accession>A0A239PZE2</accession>
<proteinExistence type="predicted"/>
<reference evidence="1 2" key="1">
    <citation type="submission" date="2017-07" db="EMBL/GenBank/DDBJ databases">
        <authorList>
            <person name="Sun Z.S."/>
            <person name="Albrecht U."/>
            <person name="Echele G."/>
            <person name="Lee C.C."/>
        </authorList>
    </citation>
    <scope>NUCLEOTIDE SEQUENCE [LARGE SCALE GENOMIC DNA]</scope>
    <source>
        <strain evidence="1 2">CGMCC 1.12710</strain>
    </source>
</reference>
<keyword evidence="2" id="KW-1185">Reference proteome</keyword>
<dbReference type="OrthoDB" id="9800788at2"/>
<evidence type="ECO:0000313" key="1">
    <source>
        <dbReference type="EMBL" id="SNT75719.1"/>
    </source>
</evidence>
<name>A0A239PZE2_9PROT</name>
<protein>
    <submittedName>
        <fullName evidence="1">Uncharacterized conserved protein, DUF736 family</fullName>
    </submittedName>
</protein>
<dbReference type="Pfam" id="PF05284">
    <property type="entry name" value="DUF736"/>
    <property type="match status" value="1"/>
</dbReference>
<sequence>MAQALGYVTKNETGGYEGTLATMSLKKRIHILPNARKETDAQPDFRVYTEDRVEIGGGWNRVGKASGNPYVSLTFSAPEFGPNKIYANLGRAAGQEDDRIMAILWNPRS</sequence>
<dbReference type="RefSeq" id="WP_089413296.1">
    <property type="nucleotide sequence ID" value="NZ_FZQA01000009.1"/>
</dbReference>
<organism evidence="1 2">
    <name type="scientific">Amphiplicatus metriothermophilus</name>
    <dbReference type="NCBI Taxonomy" id="1519374"/>
    <lineage>
        <taxon>Bacteria</taxon>
        <taxon>Pseudomonadati</taxon>
        <taxon>Pseudomonadota</taxon>
        <taxon>Alphaproteobacteria</taxon>
        <taxon>Parvularculales</taxon>
        <taxon>Parvularculaceae</taxon>
        <taxon>Amphiplicatus</taxon>
    </lineage>
</organism>
<dbReference type="AlphaFoldDB" id="A0A239PZE2"/>